<dbReference type="Proteomes" id="UP000823775">
    <property type="component" value="Unassembled WGS sequence"/>
</dbReference>
<comment type="caution">
    <text evidence="1">The sequence shown here is derived from an EMBL/GenBank/DDBJ whole genome shotgun (WGS) entry which is preliminary data.</text>
</comment>
<name>A0ABS8RJ22_DATST</name>
<accession>A0ABS8RJ22</accession>
<evidence type="ECO:0000313" key="2">
    <source>
        <dbReference type="Proteomes" id="UP000823775"/>
    </source>
</evidence>
<dbReference type="EMBL" id="JACEIK010000017">
    <property type="protein sequence ID" value="MCD7446623.1"/>
    <property type="molecule type" value="Genomic_DNA"/>
</dbReference>
<gene>
    <name evidence="1" type="ORF">HAX54_012108</name>
</gene>
<organism evidence="1 2">
    <name type="scientific">Datura stramonium</name>
    <name type="common">Jimsonweed</name>
    <name type="synonym">Common thornapple</name>
    <dbReference type="NCBI Taxonomy" id="4076"/>
    <lineage>
        <taxon>Eukaryota</taxon>
        <taxon>Viridiplantae</taxon>
        <taxon>Streptophyta</taxon>
        <taxon>Embryophyta</taxon>
        <taxon>Tracheophyta</taxon>
        <taxon>Spermatophyta</taxon>
        <taxon>Magnoliopsida</taxon>
        <taxon>eudicotyledons</taxon>
        <taxon>Gunneridae</taxon>
        <taxon>Pentapetalae</taxon>
        <taxon>asterids</taxon>
        <taxon>lamiids</taxon>
        <taxon>Solanales</taxon>
        <taxon>Solanaceae</taxon>
        <taxon>Solanoideae</taxon>
        <taxon>Datureae</taxon>
        <taxon>Datura</taxon>
    </lineage>
</organism>
<keyword evidence="2" id="KW-1185">Reference proteome</keyword>
<sequence>MGSVEFVPTIPDPPLIVVAKNYHTVFISDIPIMRVRIRDKEVTGLNRGNSLLKCKLRLCTIDPCDLALFRTPRITGALVHRAGLATQEPRLPPSLLNYTVIIVAYLFQGTEEGTLFDLERLNGHSVADRTNTSYIMFSKLREISLKVSVFGIT</sequence>
<protein>
    <submittedName>
        <fullName evidence="1">Uncharacterized protein</fullName>
    </submittedName>
</protein>
<proteinExistence type="predicted"/>
<reference evidence="1 2" key="1">
    <citation type="journal article" date="2021" name="BMC Genomics">
        <title>Datura genome reveals duplications of psychoactive alkaloid biosynthetic genes and high mutation rate following tissue culture.</title>
        <authorList>
            <person name="Rajewski A."/>
            <person name="Carter-House D."/>
            <person name="Stajich J."/>
            <person name="Litt A."/>
        </authorList>
    </citation>
    <scope>NUCLEOTIDE SEQUENCE [LARGE SCALE GENOMIC DNA]</scope>
    <source>
        <strain evidence="1">AR-01</strain>
    </source>
</reference>
<evidence type="ECO:0000313" key="1">
    <source>
        <dbReference type="EMBL" id="MCD7446623.1"/>
    </source>
</evidence>